<dbReference type="GO" id="GO:0006631">
    <property type="term" value="P:fatty acid metabolic process"/>
    <property type="evidence" value="ECO:0007669"/>
    <property type="project" value="TreeGrafter"/>
</dbReference>
<evidence type="ECO:0000313" key="5">
    <source>
        <dbReference type="EMBL" id="KAA0187832.1"/>
    </source>
</evidence>
<dbReference type="GeneID" id="108672062"/>
<dbReference type="PANTHER" id="PTHR10824">
    <property type="entry name" value="ACYL-COENZYME A THIOESTERASE-RELATED"/>
    <property type="match status" value="1"/>
</dbReference>
<reference evidence="5" key="3">
    <citation type="submission" date="2019-06" db="EMBL/GenBank/DDBJ databases">
        <authorList>
            <person name="Poynton C."/>
            <person name="Hasenbein S."/>
            <person name="Benoit J.B."/>
            <person name="Sepulveda M.S."/>
            <person name="Poelchau M.F."/>
            <person name="Murali S.C."/>
            <person name="Chen S."/>
            <person name="Glastad K.M."/>
            <person name="Werren J.H."/>
            <person name="Vineis J.H."/>
            <person name="Bowen J.L."/>
            <person name="Friedrich M."/>
            <person name="Jones J."/>
            <person name="Robertson H.M."/>
            <person name="Feyereisen R."/>
            <person name="Mechler-Hickson A."/>
            <person name="Mathers N."/>
            <person name="Lee C.E."/>
            <person name="Colbourne J.K."/>
            <person name="Biales A."/>
            <person name="Johnston J.S."/>
            <person name="Wellborn G.A."/>
            <person name="Rosendale A.J."/>
            <person name="Cridge A.G."/>
            <person name="Munoz-Torres M.C."/>
            <person name="Bain P.A."/>
            <person name="Manny A.R."/>
            <person name="Major K.M."/>
            <person name="Lambert F.N."/>
            <person name="Vulpe C.D."/>
            <person name="Tuck P."/>
            <person name="Blalock B.J."/>
            <person name="Lin Y.-Y."/>
            <person name="Smith M.E."/>
            <person name="Ochoa-Acuna H."/>
            <person name="Chen M.-J.M."/>
            <person name="Childers C.P."/>
            <person name="Qu J."/>
            <person name="Dugan S."/>
            <person name="Lee S.L."/>
            <person name="Chao H."/>
            <person name="Dinh H."/>
            <person name="Han Y."/>
            <person name="Doddapaneni H."/>
            <person name="Worley K.C."/>
            <person name="Muzny D.M."/>
            <person name="Gibbs R.A."/>
            <person name="Richards S."/>
        </authorList>
    </citation>
    <scope>NUCLEOTIDE SEQUENCE</scope>
    <source>
        <strain evidence="5">HAZT.00-mixed</strain>
        <tissue evidence="5">Whole organism</tissue>
    </source>
</reference>
<protein>
    <submittedName>
        <fullName evidence="7">Acyl-coenzyme A thioesterase 1</fullName>
    </submittedName>
</protein>
<dbReference type="InterPro" id="IPR016662">
    <property type="entry name" value="Acyl-CoA_thioEstase_long-chain"/>
</dbReference>
<dbReference type="AlphaFoldDB" id="A0A6A0GTG8"/>
<evidence type="ECO:0000313" key="6">
    <source>
        <dbReference type="Proteomes" id="UP000694843"/>
    </source>
</evidence>
<dbReference type="GO" id="GO:0006637">
    <property type="term" value="P:acyl-CoA metabolic process"/>
    <property type="evidence" value="ECO:0007669"/>
    <property type="project" value="InterPro"/>
</dbReference>
<dbReference type="PANTHER" id="PTHR10824:SF4">
    <property type="entry name" value="ACYL-COENZYME A THIOESTERASE 1-LIKE"/>
    <property type="match status" value="1"/>
</dbReference>
<reference evidence="5" key="1">
    <citation type="submission" date="2014-08" db="EMBL/GenBank/DDBJ databases">
        <authorList>
            <person name="Murali S."/>
            <person name="Richards S."/>
            <person name="Bandaranaike D."/>
            <person name="Bellair M."/>
            <person name="Blankenburg K."/>
            <person name="Chao H."/>
            <person name="Dinh H."/>
            <person name="Doddapaneni H."/>
            <person name="Dugan-Rocha S."/>
            <person name="Elkadiri S."/>
            <person name="Gnanaolivu R."/>
            <person name="Hughes D."/>
            <person name="Lee S."/>
            <person name="Li M."/>
            <person name="Ming W."/>
            <person name="Munidasa M."/>
            <person name="Muniz J."/>
            <person name="Nguyen L."/>
            <person name="Osuji N."/>
            <person name="Pu L.-L."/>
            <person name="Puazo M."/>
            <person name="Skinner E."/>
            <person name="Qu C."/>
            <person name="Quiroz J."/>
            <person name="Raj R."/>
            <person name="Weissenberger G."/>
            <person name="Xin Y."/>
            <person name="Zou X."/>
            <person name="Han Y."/>
            <person name="Worley K."/>
            <person name="Muzny D."/>
            <person name="Gibbs R."/>
        </authorList>
    </citation>
    <scope>NUCLEOTIDE SEQUENCE</scope>
    <source>
        <strain evidence="5">HAZT.00-mixed</strain>
        <tissue evidence="5">Whole organism</tissue>
    </source>
</reference>
<dbReference type="Gene3D" id="3.40.50.1820">
    <property type="entry name" value="alpha/beta hydrolase"/>
    <property type="match status" value="1"/>
</dbReference>
<dbReference type="Pfam" id="PF08840">
    <property type="entry name" value="BAAT_C"/>
    <property type="match status" value="1"/>
</dbReference>
<reference evidence="7" key="4">
    <citation type="submission" date="2025-04" db="UniProtKB">
        <authorList>
            <consortium name="RefSeq"/>
        </authorList>
    </citation>
    <scope>IDENTIFICATION</scope>
    <source>
        <tissue evidence="7">Whole organism</tissue>
    </source>
</reference>
<comment type="similarity">
    <text evidence="1">Belongs to the C/M/P thioester hydrolase family.</text>
</comment>
<dbReference type="Proteomes" id="UP000694843">
    <property type="component" value="Unplaced"/>
</dbReference>
<name>A0A6A0GTG8_HYAAZ</name>
<evidence type="ECO:0000259" key="4">
    <source>
        <dbReference type="Pfam" id="PF08840"/>
    </source>
</evidence>
<dbReference type="EMBL" id="JQDR03014637">
    <property type="protein sequence ID" value="KAA0187832.1"/>
    <property type="molecule type" value="Genomic_DNA"/>
</dbReference>
<accession>A0A6A0GTG8</accession>
<keyword evidence="6" id="KW-1185">Reference proteome</keyword>
<proteinExistence type="inferred from homology"/>
<feature type="domain" description="Acyl-CoA thioester hydrolase/bile acid-CoA amino acid N-acetyltransferase" evidence="3">
    <location>
        <begin position="34"/>
        <end position="171"/>
    </location>
</feature>
<evidence type="ECO:0000256" key="2">
    <source>
        <dbReference type="PIRSR" id="PIRSR016521-1"/>
    </source>
</evidence>
<dbReference type="RefSeq" id="XP_018015170.2">
    <property type="nucleotide sequence ID" value="XM_018159681.2"/>
</dbReference>
<sequence>MTTIDLASADDWSPQLARTAAPAIEVRPLRCLLDEEVRVVVSGLEPDQVYTLQSSVTDCKGVPFTAVAHYRSDCHGVIDLTRTPSIGGHFTGEFPMGLFASILPGSTKLKDPRFSFHDVTKPAVFDLTVYKGACGHHLMLMNLESMSLEPVCETRHERHLMGEGCSRIPVRYKTVRGVLHLPKGDGPFPGVVDMFGSAGGLMEHRASLLAARGVAALALAFFNYEDLPSNMDSLDLEYFAEAVEYLLSRDEVSKEGVGAIGTSKGGDIVLDMAVAIPEVRVAVVINGCCYSAETSTRRRGKPIRTPMAIDPARMRIQRDLRVDLSAIVDFSENAGADLIPVEKIKGDILWIVGMDDRNWLSENFADLAYERYSKYRSDDLHKFTVVKYPGAGHLIEPPYVPFCEVSYHRLIMGSMVWGGRPVGHTSAQVDSWRRMIALFKAKLLPPSACLASKL</sequence>
<dbReference type="Pfam" id="PF04775">
    <property type="entry name" value="Bile_Hydr_Trans"/>
    <property type="match status" value="1"/>
</dbReference>
<feature type="active site" description="Charge relay system" evidence="2">
    <location>
        <position position="356"/>
    </location>
</feature>
<dbReference type="InterPro" id="IPR014940">
    <property type="entry name" value="BAAT_C"/>
</dbReference>
<evidence type="ECO:0000259" key="3">
    <source>
        <dbReference type="Pfam" id="PF04775"/>
    </source>
</evidence>
<feature type="active site" description="Charge relay system" evidence="2">
    <location>
        <position position="263"/>
    </location>
</feature>
<dbReference type="FunFam" id="3.40.50.1820:FF:000024">
    <property type="entry name" value="acyl-coenzyme A thioesterase 4"/>
    <property type="match status" value="1"/>
</dbReference>
<dbReference type="KEGG" id="hazt:108672062"/>
<dbReference type="Proteomes" id="UP000711488">
    <property type="component" value="Unassembled WGS sequence"/>
</dbReference>
<dbReference type="SUPFAM" id="SSF53474">
    <property type="entry name" value="alpha/beta-Hydrolases"/>
    <property type="match status" value="1"/>
</dbReference>
<feature type="active site" description="Charge relay system" evidence="2">
    <location>
        <position position="393"/>
    </location>
</feature>
<dbReference type="OMA" id="TTAMTWM"/>
<dbReference type="OrthoDB" id="6347013at2759"/>
<dbReference type="Gene3D" id="2.60.40.2240">
    <property type="entry name" value="Acyl-CoA thioester hydrolase/BAAT N-terminal domain"/>
    <property type="match status" value="1"/>
</dbReference>
<evidence type="ECO:0000313" key="7">
    <source>
        <dbReference type="RefSeq" id="XP_018015170.2"/>
    </source>
</evidence>
<organism evidence="5">
    <name type="scientific">Hyalella azteca</name>
    <name type="common">Amphipod</name>
    <dbReference type="NCBI Taxonomy" id="294128"/>
    <lineage>
        <taxon>Eukaryota</taxon>
        <taxon>Metazoa</taxon>
        <taxon>Ecdysozoa</taxon>
        <taxon>Arthropoda</taxon>
        <taxon>Crustacea</taxon>
        <taxon>Multicrustacea</taxon>
        <taxon>Malacostraca</taxon>
        <taxon>Eumalacostraca</taxon>
        <taxon>Peracarida</taxon>
        <taxon>Amphipoda</taxon>
        <taxon>Senticaudata</taxon>
        <taxon>Talitrida</taxon>
        <taxon>Talitroidea</taxon>
        <taxon>Hyalellidae</taxon>
        <taxon>Hyalella</taxon>
    </lineage>
</organism>
<dbReference type="GO" id="GO:0047617">
    <property type="term" value="F:fatty acyl-CoA hydrolase activity"/>
    <property type="evidence" value="ECO:0007669"/>
    <property type="project" value="TreeGrafter"/>
</dbReference>
<dbReference type="PIRSF" id="PIRSF016521">
    <property type="entry name" value="Acyl-CoA_hydro"/>
    <property type="match status" value="1"/>
</dbReference>
<dbReference type="InterPro" id="IPR042490">
    <property type="entry name" value="Thio_Ohase/BAAT_N"/>
</dbReference>
<accession>A0A8B7NNB3</accession>
<evidence type="ECO:0000256" key="1">
    <source>
        <dbReference type="ARBA" id="ARBA00006538"/>
    </source>
</evidence>
<dbReference type="InterPro" id="IPR006862">
    <property type="entry name" value="Thio_Ohase/aa_AcTrfase"/>
</dbReference>
<gene>
    <name evidence="7" type="primary">LOC108672062</name>
    <name evidence="5" type="ORF">HAZT_HAZT011513</name>
</gene>
<reference evidence="5" key="2">
    <citation type="journal article" date="2018" name="Environ. Sci. Technol.">
        <title>The Toxicogenome of Hyalella azteca: A Model for Sediment Ecotoxicology and Evolutionary Toxicology.</title>
        <authorList>
            <person name="Poynton H.C."/>
            <person name="Hasenbein S."/>
            <person name="Benoit J.B."/>
            <person name="Sepulveda M.S."/>
            <person name="Poelchau M.F."/>
            <person name="Hughes D.S.T."/>
            <person name="Murali S.C."/>
            <person name="Chen S."/>
            <person name="Glastad K.M."/>
            <person name="Goodisman M.A.D."/>
            <person name="Werren J.H."/>
            <person name="Vineis J.H."/>
            <person name="Bowen J.L."/>
            <person name="Friedrich M."/>
            <person name="Jones J."/>
            <person name="Robertson H.M."/>
            <person name="Feyereisen R."/>
            <person name="Mechler-Hickson A."/>
            <person name="Mathers N."/>
            <person name="Lee C.E."/>
            <person name="Colbourne J.K."/>
            <person name="Biales A."/>
            <person name="Johnston J.S."/>
            <person name="Wellborn G.A."/>
            <person name="Rosendale A.J."/>
            <person name="Cridge A.G."/>
            <person name="Munoz-Torres M.C."/>
            <person name="Bain P.A."/>
            <person name="Manny A.R."/>
            <person name="Major K.M."/>
            <person name="Lambert F.N."/>
            <person name="Vulpe C.D."/>
            <person name="Tuck P."/>
            <person name="Blalock B.J."/>
            <person name="Lin Y.Y."/>
            <person name="Smith M.E."/>
            <person name="Ochoa-Acuna H."/>
            <person name="Chen M.M."/>
            <person name="Childers C.P."/>
            <person name="Qu J."/>
            <person name="Dugan S."/>
            <person name="Lee S.L."/>
            <person name="Chao H."/>
            <person name="Dinh H."/>
            <person name="Han Y."/>
            <person name="Doddapaneni H."/>
            <person name="Worley K.C."/>
            <person name="Muzny D.M."/>
            <person name="Gibbs R.A."/>
            <person name="Richards S."/>
        </authorList>
    </citation>
    <scope>NUCLEOTIDE SEQUENCE</scope>
    <source>
        <strain evidence="5">HAZT.00-mixed</strain>
        <tissue evidence="5">Whole organism</tissue>
    </source>
</reference>
<feature type="domain" description="BAAT/Acyl-CoA thioester hydrolase C-terminal" evidence="4">
    <location>
        <begin position="235"/>
        <end position="443"/>
    </location>
</feature>
<dbReference type="InterPro" id="IPR029058">
    <property type="entry name" value="AB_hydrolase_fold"/>
</dbReference>